<organism evidence="1 2">
    <name type="scientific">Dendrobium catenatum</name>
    <dbReference type="NCBI Taxonomy" id="906689"/>
    <lineage>
        <taxon>Eukaryota</taxon>
        <taxon>Viridiplantae</taxon>
        <taxon>Streptophyta</taxon>
        <taxon>Embryophyta</taxon>
        <taxon>Tracheophyta</taxon>
        <taxon>Spermatophyta</taxon>
        <taxon>Magnoliopsida</taxon>
        <taxon>Liliopsida</taxon>
        <taxon>Asparagales</taxon>
        <taxon>Orchidaceae</taxon>
        <taxon>Epidendroideae</taxon>
        <taxon>Malaxideae</taxon>
        <taxon>Dendrobiinae</taxon>
        <taxon>Dendrobium</taxon>
    </lineage>
</organism>
<reference evidence="1 2" key="2">
    <citation type="journal article" date="2017" name="Nature">
        <title>The Apostasia genome and the evolution of orchids.</title>
        <authorList>
            <person name="Zhang G.Q."/>
            <person name="Liu K.W."/>
            <person name="Li Z."/>
            <person name="Lohaus R."/>
            <person name="Hsiao Y.Y."/>
            <person name="Niu S.C."/>
            <person name="Wang J.Y."/>
            <person name="Lin Y.C."/>
            <person name="Xu Q."/>
            <person name="Chen L.J."/>
            <person name="Yoshida K."/>
            <person name="Fujiwara S."/>
            <person name="Wang Z.W."/>
            <person name="Zhang Y.Q."/>
            <person name="Mitsuda N."/>
            <person name="Wang M."/>
            <person name="Liu G.H."/>
            <person name="Pecoraro L."/>
            <person name="Huang H.X."/>
            <person name="Xiao X.J."/>
            <person name="Lin M."/>
            <person name="Wu X.Y."/>
            <person name="Wu W.L."/>
            <person name="Chen Y.Y."/>
            <person name="Chang S.B."/>
            <person name="Sakamoto S."/>
            <person name="Ohme-Takagi M."/>
            <person name="Yagi M."/>
            <person name="Zeng S.J."/>
            <person name="Shen C.Y."/>
            <person name="Yeh C.M."/>
            <person name="Luo Y.B."/>
            <person name="Tsai W.C."/>
            <person name="Van de Peer Y."/>
            <person name="Liu Z.J."/>
        </authorList>
    </citation>
    <scope>NUCLEOTIDE SEQUENCE [LARGE SCALE GENOMIC DNA]</scope>
    <source>
        <tissue evidence="1">The whole plant</tissue>
    </source>
</reference>
<keyword evidence="2" id="KW-1185">Reference proteome</keyword>
<evidence type="ECO:0000313" key="1">
    <source>
        <dbReference type="EMBL" id="PKU64656.1"/>
    </source>
</evidence>
<accession>A0A2I0VMM1</accession>
<evidence type="ECO:0000313" key="2">
    <source>
        <dbReference type="Proteomes" id="UP000233837"/>
    </source>
</evidence>
<dbReference type="AlphaFoldDB" id="A0A2I0VMM1"/>
<proteinExistence type="predicted"/>
<protein>
    <submittedName>
        <fullName evidence="1">Uncharacterized protein</fullName>
    </submittedName>
</protein>
<dbReference type="Proteomes" id="UP000233837">
    <property type="component" value="Unassembled WGS sequence"/>
</dbReference>
<name>A0A2I0VMM1_9ASPA</name>
<sequence>MTDRGKEPISEGARSIDAIWANQENLNCRIDELLADVQRLTVEIRCEFNLIRARQPPQLPPQVDQQGIRPMR</sequence>
<dbReference type="EMBL" id="KZ503404">
    <property type="protein sequence ID" value="PKU64656.1"/>
    <property type="molecule type" value="Genomic_DNA"/>
</dbReference>
<reference evidence="1 2" key="1">
    <citation type="journal article" date="2016" name="Sci. Rep.">
        <title>The Dendrobium catenatum Lindl. genome sequence provides insights into polysaccharide synthase, floral development and adaptive evolution.</title>
        <authorList>
            <person name="Zhang G.Q."/>
            <person name="Xu Q."/>
            <person name="Bian C."/>
            <person name="Tsai W.C."/>
            <person name="Yeh C.M."/>
            <person name="Liu K.W."/>
            <person name="Yoshida K."/>
            <person name="Zhang L.S."/>
            <person name="Chang S.B."/>
            <person name="Chen F."/>
            <person name="Shi Y."/>
            <person name="Su Y.Y."/>
            <person name="Zhang Y.Q."/>
            <person name="Chen L.J."/>
            <person name="Yin Y."/>
            <person name="Lin M."/>
            <person name="Huang H."/>
            <person name="Deng H."/>
            <person name="Wang Z.W."/>
            <person name="Zhu S.L."/>
            <person name="Zhao X."/>
            <person name="Deng C."/>
            <person name="Niu S.C."/>
            <person name="Huang J."/>
            <person name="Wang M."/>
            <person name="Liu G.H."/>
            <person name="Yang H.J."/>
            <person name="Xiao X.J."/>
            <person name="Hsiao Y.Y."/>
            <person name="Wu W.L."/>
            <person name="Chen Y.Y."/>
            <person name="Mitsuda N."/>
            <person name="Ohme-Takagi M."/>
            <person name="Luo Y.B."/>
            <person name="Van de Peer Y."/>
            <person name="Liu Z.J."/>
        </authorList>
    </citation>
    <scope>NUCLEOTIDE SEQUENCE [LARGE SCALE GENOMIC DNA]</scope>
    <source>
        <tissue evidence="1">The whole plant</tissue>
    </source>
</reference>
<gene>
    <name evidence="1" type="ORF">MA16_Dca014510</name>
</gene>